<accession>A0ABM7WJT8</accession>
<sequence length="147" mass="15779">MAGNEAGWYPDPSGDPSKMRFWNGAQWTDDCTTVQPSQPTAAQPGSYGAQPGGQYGYGQGYYQGSVVQPAMDSNDQTLRMVAFVFCILSTVSLGWAIIPLAWMIPMSVHCWGIYKGTKANTAAFGVCTLIFVNLVAGILLLVSKKDA</sequence>
<keyword evidence="1" id="KW-1133">Transmembrane helix</keyword>
<organism evidence="3 4">
    <name type="scientific">Raoultibacter timonensis</name>
    <dbReference type="NCBI Taxonomy" id="1907662"/>
    <lineage>
        <taxon>Bacteria</taxon>
        <taxon>Bacillati</taxon>
        <taxon>Actinomycetota</taxon>
        <taxon>Coriobacteriia</taxon>
        <taxon>Eggerthellales</taxon>
        <taxon>Eggerthellaceae</taxon>
        <taxon>Raoultibacter</taxon>
    </lineage>
</organism>
<keyword evidence="1" id="KW-0812">Transmembrane</keyword>
<dbReference type="Pfam" id="PF10708">
    <property type="entry name" value="DUF2510"/>
    <property type="match status" value="1"/>
</dbReference>
<feature type="transmembrane region" description="Helical" evidence="1">
    <location>
        <begin position="122"/>
        <end position="142"/>
    </location>
</feature>
<feature type="domain" description="DUF2510" evidence="2">
    <location>
        <begin position="6"/>
        <end position="39"/>
    </location>
</feature>
<dbReference type="Proteomes" id="UP001320544">
    <property type="component" value="Chromosome"/>
</dbReference>
<evidence type="ECO:0000313" key="4">
    <source>
        <dbReference type="Proteomes" id="UP001320544"/>
    </source>
</evidence>
<keyword evidence="4" id="KW-1185">Reference proteome</keyword>
<feature type="transmembrane region" description="Helical" evidence="1">
    <location>
        <begin position="81"/>
        <end position="102"/>
    </location>
</feature>
<evidence type="ECO:0000313" key="3">
    <source>
        <dbReference type="EMBL" id="BDE96616.1"/>
    </source>
</evidence>
<gene>
    <name evidence="3" type="ORF">CE91St30_19490</name>
</gene>
<evidence type="ECO:0000259" key="2">
    <source>
        <dbReference type="Pfam" id="PF10708"/>
    </source>
</evidence>
<protein>
    <recommendedName>
        <fullName evidence="2">DUF2510 domain-containing protein</fullName>
    </recommendedName>
</protein>
<name>A0ABM7WJT8_9ACTN</name>
<proteinExistence type="predicted"/>
<reference evidence="3 4" key="1">
    <citation type="submission" date="2022-01" db="EMBL/GenBank/DDBJ databases">
        <title>Novel bile acid biosynthetic pathways are enriched in the microbiome of centenarians.</title>
        <authorList>
            <person name="Sato Y."/>
            <person name="Atarashi K."/>
            <person name="Plichta R.D."/>
            <person name="Arai Y."/>
            <person name="Sasajima S."/>
            <person name="Kearney M.S."/>
            <person name="Suda W."/>
            <person name="Takeshita K."/>
            <person name="Sasaki T."/>
            <person name="Okamoto S."/>
            <person name="Skelly N.A."/>
            <person name="Okamura Y."/>
            <person name="Vlamakis H."/>
            <person name="Li Y."/>
            <person name="Tanoue T."/>
            <person name="Takei H."/>
            <person name="Nittono H."/>
            <person name="Narushima S."/>
            <person name="Irie J."/>
            <person name="Itoh H."/>
            <person name="Moriya K."/>
            <person name="Sugiura Y."/>
            <person name="Suematsu M."/>
            <person name="Moritoki N."/>
            <person name="Shibata S."/>
            <person name="Littman R.D."/>
            <person name="Fischbach A.M."/>
            <person name="Uwamino Y."/>
            <person name="Inoue T."/>
            <person name="Honda A."/>
            <person name="Hattori M."/>
            <person name="Murai T."/>
            <person name="Xavier J.R."/>
            <person name="Hirose N."/>
            <person name="Honda K."/>
        </authorList>
    </citation>
    <scope>NUCLEOTIDE SEQUENCE [LARGE SCALE GENOMIC DNA]</scope>
    <source>
        <strain evidence="3 4">CE91-St30</strain>
    </source>
</reference>
<dbReference type="RefSeq" id="WP_244385861.1">
    <property type="nucleotide sequence ID" value="NZ_AP025564.1"/>
</dbReference>
<evidence type="ECO:0000256" key="1">
    <source>
        <dbReference type="SAM" id="Phobius"/>
    </source>
</evidence>
<keyword evidence="1" id="KW-0472">Membrane</keyword>
<dbReference type="InterPro" id="IPR018929">
    <property type="entry name" value="DUF2510"/>
</dbReference>
<dbReference type="EMBL" id="AP025564">
    <property type="protein sequence ID" value="BDE96616.1"/>
    <property type="molecule type" value="Genomic_DNA"/>
</dbReference>